<dbReference type="SUPFAM" id="SSF53822">
    <property type="entry name" value="Periplasmic binding protein-like I"/>
    <property type="match status" value="1"/>
</dbReference>
<dbReference type="InterPro" id="IPR051010">
    <property type="entry name" value="BCAA_transport"/>
</dbReference>
<evidence type="ECO:0000313" key="7">
    <source>
        <dbReference type="Proteomes" id="UP000662857"/>
    </source>
</evidence>
<accession>A0A895YAS9</accession>
<dbReference type="PANTHER" id="PTHR30483:SF6">
    <property type="entry name" value="PERIPLASMIC BINDING PROTEIN OF ABC TRANSPORTER FOR NATURAL AMINO ACIDS"/>
    <property type="match status" value="1"/>
</dbReference>
<sequence length="397" mass="41934">MSGIHRRRALQLFGAMGTIGLASACAQNGAGDDTAGTVETPVRIGLLLPATGGYRQIGDEIRNGFRGYLSTTDGRLGGHPVTEQEEDEGGSPEATADALERLVDAEVNAIVGVVDSAALLAISADVERAHTPLLSAHASPLELTGVPYIWRTSYVNDEPGLALGRHLVQAVTGPVSVVAQDDPFGREAVAGLQEAFAEAQASDRLAEPIFTEEERQPDEDYFDDALSQLAQQAPAATFAAYAGAAAVEFVGQYLAAGFDPTELYAPGHLTEGAVLAEYGDDLIGVHTAANYAPELRGGANRTFATRYRAEHGPPSSFAVAGYDAALVLDAAIRRTDGDPSPRQINLALGEVGLVDSPRGRWQFNQNRTPTQKWFLRRVESDGPTTANLVVQELGTLG</sequence>
<dbReference type="InterPro" id="IPR028081">
    <property type="entry name" value="Leu-bd"/>
</dbReference>
<dbReference type="KEGG" id="nhy:JQS43_00355"/>
<dbReference type="Gene3D" id="3.40.50.2300">
    <property type="match status" value="2"/>
</dbReference>
<dbReference type="EMBL" id="CP070499">
    <property type="protein sequence ID" value="QSB14884.1"/>
    <property type="molecule type" value="Genomic_DNA"/>
</dbReference>
<dbReference type="InterPro" id="IPR028082">
    <property type="entry name" value="Peripla_BP_I"/>
</dbReference>
<dbReference type="Pfam" id="PF13458">
    <property type="entry name" value="Peripla_BP_6"/>
    <property type="match status" value="1"/>
</dbReference>
<organism evidence="6 7">
    <name type="scientific">Natronosporangium hydrolyticum</name>
    <dbReference type="NCBI Taxonomy" id="2811111"/>
    <lineage>
        <taxon>Bacteria</taxon>
        <taxon>Bacillati</taxon>
        <taxon>Actinomycetota</taxon>
        <taxon>Actinomycetes</taxon>
        <taxon>Micromonosporales</taxon>
        <taxon>Micromonosporaceae</taxon>
        <taxon>Natronosporangium</taxon>
    </lineage>
</organism>
<dbReference type="AlphaFoldDB" id="A0A895YAS9"/>
<evidence type="ECO:0000256" key="4">
    <source>
        <dbReference type="SAM" id="SignalP"/>
    </source>
</evidence>
<protein>
    <submittedName>
        <fullName evidence="6">ABC transporter substrate-binding protein</fullName>
    </submittedName>
</protein>
<dbReference type="Proteomes" id="UP000662857">
    <property type="component" value="Chromosome"/>
</dbReference>
<name>A0A895YAS9_9ACTN</name>
<keyword evidence="7" id="KW-1185">Reference proteome</keyword>
<evidence type="ECO:0000256" key="3">
    <source>
        <dbReference type="SAM" id="MobiDB-lite"/>
    </source>
</evidence>
<feature type="domain" description="Leucine-binding protein" evidence="5">
    <location>
        <begin position="41"/>
        <end position="382"/>
    </location>
</feature>
<evidence type="ECO:0000256" key="2">
    <source>
        <dbReference type="ARBA" id="ARBA00022729"/>
    </source>
</evidence>
<proteinExistence type="inferred from homology"/>
<dbReference type="RefSeq" id="WP_239677045.1">
    <property type="nucleotide sequence ID" value="NZ_CP070499.1"/>
</dbReference>
<feature type="region of interest" description="Disordered" evidence="3">
    <location>
        <begin position="72"/>
        <end position="94"/>
    </location>
</feature>
<dbReference type="PROSITE" id="PS51257">
    <property type="entry name" value="PROKAR_LIPOPROTEIN"/>
    <property type="match status" value="1"/>
</dbReference>
<reference evidence="6" key="1">
    <citation type="submission" date="2021-02" db="EMBL/GenBank/DDBJ databases">
        <title>Natrosporangium hydrolyticum gen. nov., sp. nov, a haloalkaliphilic actinobacterium from a soda solonchak soil.</title>
        <authorList>
            <person name="Sorokin D.Y."/>
            <person name="Khijniak T.V."/>
            <person name="Zakharycheva A.P."/>
            <person name="Boueva O.V."/>
            <person name="Ariskina E.V."/>
            <person name="Hahnke R.L."/>
            <person name="Bunk B."/>
            <person name="Sproer C."/>
            <person name="Schumann P."/>
            <person name="Evtushenko L.I."/>
            <person name="Kublanov I.V."/>
        </authorList>
    </citation>
    <scope>NUCLEOTIDE SEQUENCE</scope>
    <source>
        <strain evidence="6">DSM 106523</strain>
    </source>
</reference>
<evidence type="ECO:0000256" key="1">
    <source>
        <dbReference type="ARBA" id="ARBA00010062"/>
    </source>
</evidence>
<evidence type="ECO:0000313" key="6">
    <source>
        <dbReference type="EMBL" id="QSB14884.1"/>
    </source>
</evidence>
<evidence type="ECO:0000259" key="5">
    <source>
        <dbReference type="Pfam" id="PF13458"/>
    </source>
</evidence>
<comment type="similarity">
    <text evidence="1">Belongs to the leucine-binding protein family.</text>
</comment>
<keyword evidence="2 4" id="KW-0732">Signal</keyword>
<feature type="signal peptide" evidence="4">
    <location>
        <begin position="1"/>
        <end position="24"/>
    </location>
</feature>
<gene>
    <name evidence="6" type="ORF">JQS43_00355</name>
</gene>
<dbReference type="PANTHER" id="PTHR30483">
    <property type="entry name" value="LEUCINE-SPECIFIC-BINDING PROTEIN"/>
    <property type="match status" value="1"/>
</dbReference>
<feature type="chain" id="PRO_5039534191" evidence="4">
    <location>
        <begin position="25"/>
        <end position="397"/>
    </location>
</feature>